<protein>
    <submittedName>
        <fullName evidence="1">Uncharacterized protein</fullName>
    </submittedName>
</protein>
<dbReference type="RefSeq" id="WP_254973527.1">
    <property type="nucleotide sequence ID" value="NZ_JANDWK010000010.1"/>
</dbReference>
<dbReference type="InterPro" id="IPR046568">
    <property type="entry name" value="DUF6722"/>
</dbReference>
<organism evidence="1 2">
    <name type="scientific">Segatella copri</name>
    <dbReference type="NCBI Taxonomy" id="165179"/>
    <lineage>
        <taxon>Bacteria</taxon>
        <taxon>Pseudomonadati</taxon>
        <taxon>Bacteroidota</taxon>
        <taxon>Bacteroidia</taxon>
        <taxon>Bacteroidales</taxon>
        <taxon>Prevotellaceae</taxon>
        <taxon>Segatella</taxon>
    </lineage>
</organism>
<name>A0AAW5IPR4_9BACT</name>
<dbReference type="Proteomes" id="UP001204486">
    <property type="component" value="Unassembled WGS sequence"/>
</dbReference>
<accession>A0AAW5IPR4</accession>
<evidence type="ECO:0000313" key="2">
    <source>
        <dbReference type="Proteomes" id="UP001204486"/>
    </source>
</evidence>
<proteinExistence type="predicted"/>
<sequence>MKFNIEQKTTLWSEGGKFCLDLAKLIFGGIILASIMKKDIDTGKLLVLVL</sequence>
<comment type="caution">
    <text evidence="1">The sequence shown here is derived from an EMBL/GenBank/DDBJ whole genome shotgun (WGS) entry which is preliminary data.</text>
</comment>
<dbReference type="AlphaFoldDB" id="A0AAW5IPR4"/>
<gene>
    <name evidence="1" type="ORF">NNC55_05685</name>
</gene>
<dbReference type="Pfam" id="PF20482">
    <property type="entry name" value="DUF6722"/>
    <property type="match status" value="1"/>
</dbReference>
<reference evidence="1" key="1">
    <citation type="submission" date="2022-07" db="EMBL/GenBank/DDBJ databases">
        <title>Prevotella copri.</title>
        <authorList>
            <person name="Yang C."/>
        </authorList>
    </citation>
    <scope>NUCLEOTIDE SEQUENCE</scope>
    <source>
        <strain evidence="1">HF1476</strain>
    </source>
</reference>
<evidence type="ECO:0000313" key="1">
    <source>
        <dbReference type="EMBL" id="MCP9599446.1"/>
    </source>
</evidence>
<dbReference type="EMBL" id="JANDWN010000010">
    <property type="protein sequence ID" value="MCP9599446.1"/>
    <property type="molecule type" value="Genomic_DNA"/>
</dbReference>